<name>A0AA39DZ01_VITRO</name>
<keyword evidence="1" id="KW-1133">Transmembrane helix</keyword>
<evidence type="ECO:0008006" key="4">
    <source>
        <dbReference type="Google" id="ProtNLM"/>
    </source>
</evidence>
<feature type="transmembrane region" description="Helical" evidence="1">
    <location>
        <begin position="78"/>
        <end position="102"/>
    </location>
</feature>
<dbReference type="PANTHER" id="PTHR31474:SF4">
    <property type="entry name" value="NICOTIANA LESION-INDUCING LIKE"/>
    <property type="match status" value="1"/>
</dbReference>
<dbReference type="PANTHER" id="PTHR31474">
    <property type="entry name" value="HR-LIKE LESION-INDUCER"/>
    <property type="match status" value="1"/>
</dbReference>
<dbReference type="Proteomes" id="UP001168098">
    <property type="component" value="Unassembled WGS sequence"/>
</dbReference>
<evidence type="ECO:0000313" key="2">
    <source>
        <dbReference type="EMBL" id="KAJ9700615.1"/>
    </source>
</evidence>
<comment type="caution">
    <text evidence="2">The sequence shown here is derived from an EMBL/GenBank/DDBJ whole genome shotgun (WGS) entry which is preliminary data.</text>
</comment>
<reference evidence="2 3" key="1">
    <citation type="journal article" date="2023" name="BMC Biotechnol.">
        <title>Vitis rotundifolia cv Carlos genome sequencing.</title>
        <authorList>
            <person name="Huff M."/>
            <person name="Hulse-Kemp A."/>
            <person name="Scheffler B."/>
            <person name="Youngblood R."/>
            <person name="Simpson S."/>
            <person name="Babiker E."/>
            <person name="Staton M."/>
        </authorList>
    </citation>
    <scope>NUCLEOTIDE SEQUENCE [LARGE SCALE GENOMIC DNA]</scope>
    <source>
        <tissue evidence="2">Leaf</tissue>
    </source>
</reference>
<keyword evidence="1" id="KW-0812">Transmembrane</keyword>
<dbReference type="Pfam" id="PF05514">
    <property type="entry name" value="HR_lesion"/>
    <property type="match status" value="1"/>
</dbReference>
<gene>
    <name evidence="2" type="ORF">PVL29_006092</name>
</gene>
<organism evidence="2 3">
    <name type="scientific">Vitis rotundifolia</name>
    <name type="common">Muscadine grape</name>
    <dbReference type="NCBI Taxonomy" id="103349"/>
    <lineage>
        <taxon>Eukaryota</taxon>
        <taxon>Viridiplantae</taxon>
        <taxon>Streptophyta</taxon>
        <taxon>Embryophyta</taxon>
        <taxon>Tracheophyta</taxon>
        <taxon>Spermatophyta</taxon>
        <taxon>Magnoliopsida</taxon>
        <taxon>eudicotyledons</taxon>
        <taxon>Gunneridae</taxon>
        <taxon>Pentapetalae</taxon>
        <taxon>rosids</taxon>
        <taxon>Vitales</taxon>
        <taxon>Vitaceae</taxon>
        <taxon>Viteae</taxon>
        <taxon>Vitis</taxon>
    </lineage>
</organism>
<feature type="transmembrane region" description="Helical" evidence="1">
    <location>
        <begin position="6"/>
        <end position="24"/>
    </location>
</feature>
<dbReference type="AlphaFoldDB" id="A0AA39DZ01"/>
<proteinExistence type="predicted"/>
<sequence>MGFFSFLGRLLFASIFILSAWQMFDEFGADGGPAAKELIPKFTVIKQHISSKLGLGVPNIDVRNLVAITIVLKGLGGILFVFGSSFGAYLLLLHLAITTPLLYDFYNYELNKPEFHLLLPEFLQSIALFGALLFFLGMKNCIPRRQLKKKIPKTKTV</sequence>
<keyword evidence="1" id="KW-0472">Membrane</keyword>
<evidence type="ECO:0000256" key="1">
    <source>
        <dbReference type="SAM" id="Phobius"/>
    </source>
</evidence>
<feature type="transmembrane region" description="Helical" evidence="1">
    <location>
        <begin position="122"/>
        <end position="142"/>
    </location>
</feature>
<keyword evidence="3" id="KW-1185">Reference proteome</keyword>
<evidence type="ECO:0000313" key="3">
    <source>
        <dbReference type="Proteomes" id="UP001168098"/>
    </source>
</evidence>
<dbReference type="EMBL" id="JARBHA010000005">
    <property type="protein sequence ID" value="KAJ9700615.1"/>
    <property type="molecule type" value="Genomic_DNA"/>
</dbReference>
<accession>A0AA39DZ01</accession>
<dbReference type="InterPro" id="IPR008637">
    <property type="entry name" value="HR_lesion"/>
</dbReference>
<protein>
    <recommendedName>
        <fullName evidence="4">HR-like lesion-inducer</fullName>
    </recommendedName>
</protein>